<dbReference type="EMBL" id="DXCN01000015">
    <property type="protein sequence ID" value="HIY94350.1"/>
    <property type="molecule type" value="Genomic_DNA"/>
</dbReference>
<proteinExistence type="predicted"/>
<comment type="caution">
    <text evidence="1">The sequence shown here is derived from an EMBL/GenBank/DDBJ whole genome shotgun (WGS) entry which is preliminary data.</text>
</comment>
<evidence type="ECO:0000313" key="1">
    <source>
        <dbReference type="EMBL" id="HIY94350.1"/>
    </source>
</evidence>
<gene>
    <name evidence="1" type="ORF">H9821_01615</name>
</gene>
<dbReference type="AlphaFoldDB" id="A0A9D2CPS1"/>
<dbReference type="Proteomes" id="UP000824134">
    <property type="component" value="Unassembled WGS sequence"/>
</dbReference>
<accession>A0A9D2CPS1</accession>
<reference evidence="1" key="1">
    <citation type="journal article" date="2021" name="PeerJ">
        <title>Extensive microbial diversity within the chicken gut microbiome revealed by metagenomics and culture.</title>
        <authorList>
            <person name="Gilroy R."/>
            <person name="Ravi A."/>
            <person name="Getino M."/>
            <person name="Pursley I."/>
            <person name="Horton D.L."/>
            <person name="Alikhan N.F."/>
            <person name="Baker D."/>
            <person name="Gharbi K."/>
            <person name="Hall N."/>
            <person name="Watson M."/>
            <person name="Adriaenssens E.M."/>
            <person name="Foster-Nyarko E."/>
            <person name="Jarju S."/>
            <person name="Secka A."/>
            <person name="Antonio M."/>
            <person name="Oren A."/>
            <person name="Chaudhuri R.R."/>
            <person name="La Ragione R."/>
            <person name="Hildebrand F."/>
            <person name="Pallen M.J."/>
        </authorList>
    </citation>
    <scope>NUCLEOTIDE SEQUENCE</scope>
    <source>
        <strain evidence="1">ChiHjej12B11-9195</strain>
    </source>
</reference>
<organism evidence="1 2">
    <name type="scientific">Candidatus Rothia avicola</name>
    <dbReference type="NCBI Taxonomy" id="2840478"/>
    <lineage>
        <taxon>Bacteria</taxon>
        <taxon>Bacillati</taxon>
        <taxon>Actinomycetota</taxon>
        <taxon>Actinomycetes</taxon>
        <taxon>Micrococcales</taxon>
        <taxon>Micrococcaceae</taxon>
        <taxon>Rothia</taxon>
    </lineage>
</organism>
<reference evidence="1" key="2">
    <citation type="submission" date="2021-04" db="EMBL/GenBank/DDBJ databases">
        <authorList>
            <person name="Gilroy R."/>
        </authorList>
    </citation>
    <scope>NUCLEOTIDE SEQUENCE</scope>
    <source>
        <strain evidence="1">ChiHjej12B11-9195</strain>
    </source>
</reference>
<protein>
    <submittedName>
        <fullName evidence="1">Uncharacterized protein</fullName>
    </submittedName>
</protein>
<sequence>MLSVSRRNFLSLTASGWGKLIFEDDFNNGAIDGASGPVPLFVMFGIDARHVCFAVGIFRGGHFSWGADAGGLVSGERGFDVRGV</sequence>
<name>A0A9D2CPS1_9MICC</name>
<evidence type="ECO:0000313" key="2">
    <source>
        <dbReference type="Proteomes" id="UP000824134"/>
    </source>
</evidence>